<protein>
    <recommendedName>
        <fullName evidence="1">Reverse transcriptase zinc-binding domain-containing protein</fullName>
    </recommendedName>
</protein>
<evidence type="ECO:0000313" key="2">
    <source>
        <dbReference type="EMBL" id="ABN05952.1"/>
    </source>
</evidence>
<sequence length="50" mass="5943">MIWPKMVPLKVSLFDWRLLRNHLPTKDNLINQTRCASKQCTTLCGRVRFL</sequence>
<organism evidence="2">
    <name type="scientific">Medicago truncatula</name>
    <name type="common">Barrel medic</name>
    <name type="synonym">Medicago tribuloides</name>
    <dbReference type="NCBI Taxonomy" id="3880"/>
    <lineage>
        <taxon>Eukaryota</taxon>
        <taxon>Viridiplantae</taxon>
        <taxon>Streptophyta</taxon>
        <taxon>Embryophyta</taxon>
        <taxon>Tracheophyta</taxon>
        <taxon>Spermatophyta</taxon>
        <taxon>Magnoliopsida</taxon>
        <taxon>eudicotyledons</taxon>
        <taxon>Gunneridae</taxon>
        <taxon>Pentapetalae</taxon>
        <taxon>rosids</taxon>
        <taxon>fabids</taxon>
        <taxon>Fabales</taxon>
        <taxon>Fabaceae</taxon>
        <taxon>Papilionoideae</taxon>
        <taxon>50 kb inversion clade</taxon>
        <taxon>NPAAA clade</taxon>
        <taxon>Hologalegina</taxon>
        <taxon>IRL clade</taxon>
        <taxon>Trifolieae</taxon>
        <taxon>Medicago</taxon>
    </lineage>
</organism>
<proteinExistence type="predicted"/>
<dbReference type="AlphaFoldDB" id="A2Q1Y3"/>
<feature type="domain" description="Reverse transcriptase zinc-binding" evidence="1">
    <location>
        <begin position="1"/>
        <end position="46"/>
    </location>
</feature>
<evidence type="ECO:0000259" key="1">
    <source>
        <dbReference type="Pfam" id="PF13966"/>
    </source>
</evidence>
<name>A2Q1Y3_MEDTR</name>
<accession>A2Q1Y3</accession>
<reference evidence="2" key="2">
    <citation type="submission" date="2007-03" db="EMBL/GenBank/DDBJ databases">
        <authorList>
            <consortium name="The International Medicago Genome Annotation Group"/>
        </authorList>
    </citation>
    <scope>NUCLEOTIDE SEQUENCE</scope>
</reference>
<reference evidence="2" key="1">
    <citation type="submission" date="2004-11" db="EMBL/GenBank/DDBJ databases">
        <authorList>
            <person name="Town C.D."/>
        </authorList>
    </citation>
    <scope>NUCLEOTIDE SEQUENCE</scope>
</reference>
<dbReference type="EMBL" id="AC149131">
    <property type="protein sequence ID" value="ABN05952.1"/>
    <property type="molecule type" value="Genomic_DNA"/>
</dbReference>
<gene>
    <name evidence="2" type="ORF">MtrDRAFT_AC149131g33v2</name>
</gene>
<dbReference type="Pfam" id="PF13966">
    <property type="entry name" value="zf-RVT"/>
    <property type="match status" value="1"/>
</dbReference>
<dbReference type="InterPro" id="IPR026960">
    <property type="entry name" value="RVT-Znf"/>
</dbReference>